<keyword evidence="11" id="KW-1185">Reference proteome</keyword>
<evidence type="ECO:0000256" key="5">
    <source>
        <dbReference type="ARBA" id="ARBA00022801"/>
    </source>
</evidence>
<evidence type="ECO:0000256" key="3">
    <source>
        <dbReference type="ARBA" id="ARBA00012350"/>
    </source>
</evidence>
<evidence type="ECO:0000313" key="10">
    <source>
        <dbReference type="EMBL" id="ORY29264.1"/>
    </source>
</evidence>
<evidence type="ECO:0000256" key="6">
    <source>
        <dbReference type="ARBA" id="ARBA00023180"/>
    </source>
</evidence>
<protein>
    <recommendedName>
        <fullName evidence="3 8">Mannan endo-1,6-alpha-mannosidase</fullName>
        <ecNumber evidence="3 8">3.2.1.101</ecNumber>
    </recommendedName>
</protein>
<dbReference type="EMBL" id="MCGO01000089">
    <property type="protein sequence ID" value="ORY29264.1"/>
    <property type="molecule type" value="Genomic_DNA"/>
</dbReference>
<evidence type="ECO:0000256" key="2">
    <source>
        <dbReference type="ARBA" id="ARBA00009699"/>
    </source>
</evidence>
<keyword evidence="6" id="KW-0325">Glycoprotein</keyword>
<keyword evidence="5 8" id="KW-0378">Hydrolase</keyword>
<dbReference type="InterPro" id="IPR008928">
    <property type="entry name" value="6-hairpin_glycosidase_sf"/>
</dbReference>
<keyword evidence="9" id="KW-0812">Transmembrane</keyword>
<comment type="similarity">
    <text evidence="2 8">Belongs to the glycosyl hydrolase 76 family.</text>
</comment>
<dbReference type="GO" id="GO:0008496">
    <property type="term" value="F:mannan endo-1,6-alpha-mannosidase activity"/>
    <property type="evidence" value="ECO:0007669"/>
    <property type="project" value="UniProtKB-UniRule"/>
</dbReference>
<dbReference type="AlphaFoldDB" id="A0A1Y2B3G0"/>
<dbReference type="Gene3D" id="1.50.10.20">
    <property type="match status" value="1"/>
</dbReference>
<keyword evidence="9" id="KW-0472">Membrane</keyword>
<dbReference type="EC" id="3.2.1.101" evidence="3 8"/>
<dbReference type="PANTHER" id="PTHR12145:SF36">
    <property type="entry name" value="MANNAN ENDO-1,6-ALPHA-MANNOSIDASE DCW1"/>
    <property type="match status" value="1"/>
</dbReference>
<dbReference type="InterPro" id="IPR014480">
    <property type="entry name" value="Mannan-1_6-alpha_mannosidase"/>
</dbReference>
<name>A0A1Y2B3G0_9FUNG</name>
<dbReference type="SUPFAM" id="SSF48208">
    <property type="entry name" value="Six-hairpin glycosidases"/>
    <property type="match status" value="1"/>
</dbReference>
<gene>
    <name evidence="10" type="ORF">BCR33DRAFT_578611</name>
</gene>
<comment type="catalytic activity">
    <reaction evidence="1 8">
        <text>Random hydrolysis of (1-&gt;6)-alpha-D-mannosidic linkages in unbranched (1-&gt;6)-mannans.</text>
        <dbReference type="EC" id="3.2.1.101"/>
    </reaction>
</comment>
<evidence type="ECO:0000256" key="1">
    <source>
        <dbReference type="ARBA" id="ARBA00001452"/>
    </source>
</evidence>
<reference evidence="10 11" key="1">
    <citation type="submission" date="2016-07" db="EMBL/GenBank/DDBJ databases">
        <title>Pervasive Adenine N6-methylation of Active Genes in Fungi.</title>
        <authorList>
            <consortium name="DOE Joint Genome Institute"/>
            <person name="Mondo S.J."/>
            <person name="Dannebaum R.O."/>
            <person name="Kuo R.C."/>
            <person name="Labutti K."/>
            <person name="Haridas S."/>
            <person name="Kuo A."/>
            <person name="Salamov A."/>
            <person name="Ahrendt S.R."/>
            <person name="Lipzen A."/>
            <person name="Sullivan W."/>
            <person name="Andreopoulos W.B."/>
            <person name="Clum A."/>
            <person name="Lindquist E."/>
            <person name="Daum C."/>
            <person name="Ramamoorthy G.K."/>
            <person name="Gryganskyi A."/>
            <person name="Culley D."/>
            <person name="Magnuson J.K."/>
            <person name="James T.Y."/>
            <person name="O'Malley M.A."/>
            <person name="Stajich J.E."/>
            <person name="Spatafora J.W."/>
            <person name="Visel A."/>
            <person name="Grigoriev I.V."/>
        </authorList>
    </citation>
    <scope>NUCLEOTIDE SEQUENCE [LARGE SCALE GENOMIC DNA]</scope>
    <source>
        <strain evidence="10 11">JEL800</strain>
    </source>
</reference>
<keyword evidence="7 8" id="KW-0326">Glycosidase</keyword>
<dbReference type="GO" id="GO:0009272">
    <property type="term" value="P:fungal-type cell wall biogenesis"/>
    <property type="evidence" value="ECO:0007669"/>
    <property type="project" value="TreeGrafter"/>
</dbReference>
<keyword evidence="4" id="KW-0732">Signal</keyword>
<organism evidence="10 11">
    <name type="scientific">Rhizoclosmatium globosum</name>
    <dbReference type="NCBI Taxonomy" id="329046"/>
    <lineage>
        <taxon>Eukaryota</taxon>
        <taxon>Fungi</taxon>
        <taxon>Fungi incertae sedis</taxon>
        <taxon>Chytridiomycota</taxon>
        <taxon>Chytridiomycota incertae sedis</taxon>
        <taxon>Chytridiomycetes</taxon>
        <taxon>Chytridiales</taxon>
        <taxon>Chytriomycetaceae</taxon>
        <taxon>Rhizoclosmatium</taxon>
    </lineage>
</organism>
<dbReference type="STRING" id="329046.A0A1Y2B3G0"/>
<comment type="caution">
    <text evidence="10">The sequence shown here is derived from an EMBL/GenBank/DDBJ whole genome shotgun (WGS) entry which is preliminary data.</text>
</comment>
<dbReference type="PANTHER" id="PTHR12145">
    <property type="entry name" value="MANNAN ENDO-1,6-ALPHA-MANNOSIDASE DCW1"/>
    <property type="match status" value="1"/>
</dbReference>
<evidence type="ECO:0000256" key="7">
    <source>
        <dbReference type="ARBA" id="ARBA00023295"/>
    </source>
</evidence>
<dbReference type="Proteomes" id="UP000193642">
    <property type="component" value="Unassembled WGS sequence"/>
</dbReference>
<keyword evidence="9" id="KW-1133">Transmembrane helix</keyword>
<dbReference type="GO" id="GO:0016052">
    <property type="term" value="P:carbohydrate catabolic process"/>
    <property type="evidence" value="ECO:0007669"/>
    <property type="project" value="InterPro"/>
</dbReference>
<proteinExistence type="inferred from homology"/>
<evidence type="ECO:0000256" key="8">
    <source>
        <dbReference type="PIRNR" id="PIRNR016302"/>
    </source>
</evidence>
<evidence type="ECO:0000256" key="9">
    <source>
        <dbReference type="SAM" id="Phobius"/>
    </source>
</evidence>
<evidence type="ECO:0000313" key="11">
    <source>
        <dbReference type="Proteomes" id="UP000193642"/>
    </source>
</evidence>
<evidence type="ECO:0000256" key="4">
    <source>
        <dbReference type="ARBA" id="ARBA00022729"/>
    </source>
</evidence>
<sequence>MRSRLLQRLPWDRFNNTLTIIKKETEPGLSSMEAMDSVILYRNVQWHESGQYWDLFYQYFRWSGDLSWKSFADSQLALSAGGNGDYMGGLSPYVEETTRWNDDMCWWGLTSMTAAENGDSFHLQLATRTFEEVWMSWDASTCGGGIFWSRSRSGGYHPTLKSTITNAQMVDLGARLFRLTGNADYKNKVDQIWNWLRTVGLVSADYTVYDGVESNECVPNQQVYSYHTGELLTGMSNMYIATKDTKYLTEAHNIFASIKRQFVVNDVLSFEPSCAAGANCKSPTGYYWAIYKGLFHLSLATPDAVVQNSVASVIRTSATANFRGCNSNWNCMRNLGVGTGFTLRDGTNVRDQFETVAILNALAVINGVVPRNGSTATTFSTVSSMSTVSSTISATALPTNASNNPSNTESSSSSNVNVGIVVGSVFGGAAVFILAAGSVLLYRRRQLQNKQALPSSFFTPSQ</sequence>
<dbReference type="PIRSF" id="PIRSF016302">
    <property type="entry name" value="Man_a_manosd"/>
    <property type="match status" value="1"/>
</dbReference>
<dbReference type="InterPro" id="IPR005198">
    <property type="entry name" value="Glyco_hydro_76"/>
</dbReference>
<dbReference type="OrthoDB" id="9984024at2759"/>
<feature type="transmembrane region" description="Helical" evidence="9">
    <location>
        <begin position="418"/>
        <end position="442"/>
    </location>
</feature>
<accession>A0A1Y2B3G0</accession>
<dbReference type="Pfam" id="PF03663">
    <property type="entry name" value="Glyco_hydro_76"/>
    <property type="match status" value="1"/>
</dbReference>